<sequence length="135" mass="14933">MSKQISDQWLAWLLRLVGFSALFAFVAALMPAWCIVAITDELDLEPFPETPLAFYLARHLSLLYGFVGIALLYLASDLPRYRHLVGFIAIGTVAFGVLQGVIDFQSAMPTWWTVGESVSTVAGGLLIGWLHRTCE</sequence>
<dbReference type="RefSeq" id="WP_150077347.1">
    <property type="nucleotide sequence ID" value="NZ_VWOX01000008.1"/>
</dbReference>
<feature type="transmembrane region" description="Helical" evidence="1">
    <location>
        <begin position="53"/>
        <end position="75"/>
    </location>
</feature>
<keyword evidence="1" id="KW-0812">Transmembrane</keyword>
<feature type="transmembrane region" description="Helical" evidence="1">
    <location>
        <begin position="108"/>
        <end position="130"/>
    </location>
</feature>
<feature type="transmembrane region" description="Helical" evidence="1">
    <location>
        <begin position="84"/>
        <end position="102"/>
    </location>
</feature>
<feature type="transmembrane region" description="Helical" evidence="1">
    <location>
        <begin position="12"/>
        <end position="33"/>
    </location>
</feature>
<protein>
    <submittedName>
        <fullName evidence="2">Uncharacterized protein</fullName>
    </submittedName>
</protein>
<organism evidence="2 3">
    <name type="scientific">Roseiconus nitratireducens</name>
    <dbReference type="NCBI Taxonomy" id="2605748"/>
    <lineage>
        <taxon>Bacteria</taxon>
        <taxon>Pseudomonadati</taxon>
        <taxon>Planctomycetota</taxon>
        <taxon>Planctomycetia</taxon>
        <taxon>Pirellulales</taxon>
        <taxon>Pirellulaceae</taxon>
        <taxon>Roseiconus</taxon>
    </lineage>
</organism>
<dbReference type="Proteomes" id="UP000324479">
    <property type="component" value="Unassembled WGS sequence"/>
</dbReference>
<evidence type="ECO:0000313" key="2">
    <source>
        <dbReference type="EMBL" id="KAA5542199.1"/>
    </source>
</evidence>
<dbReference type="EMBL" id="VWOX01000008">
    <property type="protein sequence ID" value="KAA5542199.1"/>
    <property type="molecule type" value="Genomic_DNA"/>
</dbReference>
<keyword evidence="1" id="KW-0472">Membrane</keyword>
<name>A0A5M6D8H7_9BACT</name>
<dbReference type="AlphaFoldDB" id="A0A5M6D8H7"/>
<evidence type="ECO:0000313" key="3">
    <source>
        <dbReference type="Proteomes" id="UP000324479"/>
    </source>
</evidence>
<keyword evidence="1" id="KW-1133">Transmembrane helix</keyword>
<proteinExistence type="predicted"/>
<accession>A0A5M6D8H7</accession>
<keyword evidence="3" id="KW-1185">Reference proteome</keyword>
<comment type="caution">
    <text evidence="2">The sequence shown here is derived from an EMBL/GenBank/DDBJ whole genome shotgun (WGS) entry which is preliminary data.</text>
</comment>
<evidence type="ECO:0000256" key="1">
    <source>
        <dbReference type="SAM" id="Phobius"/>
    </source>
</evidence>
<reference evidence="2 3" key="1">
    <citation type="submission" date="2019-08" db="EMBL/GenBank/DDBJ databases">
        <authorList>
            <person name="Dhanesh K."/>
            <person name="Kumar G."/>
            <person name="Sasikala C."/>
            <person name="Venkata Ramana C."/>
        </authorList>
    </citation>
    <scope>NUCLEOTIDE SEQUENCE [LARGE SCALE GENOMIC DNA]</scope>
    <source>
        <strain evidence="2 3">JC645</strain>
    </source>
</reference>
<gene>
    <name evidence="2" type="ORF">FYK55_15450</name>
</gene>